<dbReference type="GO" id="GO:0008253">
    <property type="term" value="F:5'-nucleotidase activity"/>
    <property type="evidence" value="ECO:0007669"/>
    <property type="project" value="TreeGrafter"/>
</dbReference>
<evidence type="ECO:0000256" key="1">
    <source>
        <dbReference type="RuleBase" id="RU362119"/>
    </source>
</evidence>
<dbReference type="RefSeq" id="WP_225262289.1">
    <property type="nucleotide sequence ID" value="NZ_BMNH01000002.1"/>
</dbReference>
<protein>
    <recommendedName>
        <fullName evidence="4">Bifunctional metallophosphatase/5'-nucleotidase</fullName>
    </recommendedName>
</protein>
<dbReference type="Proteomes" id="UP000646523">
    <property type="component" value="Unassembled WGS sequence"/>
</dbReference>
<dbReference type="PRINTS" id="PR01607">
    <property type="entry name" value="APYRASEFAMLY"/>
</dbReference>
<comment type="caution">
    <text evidence="2">The sequence shown here is derived from an EMBL/GenBank/DDBJ whole genome shotgun (WGS) entry which is preliminary data.</text>
</comment>
<evidence type="ECO:0000313" key="3">
    <source>
        <dbReference type="Proteomes" id="UP000646523"/>
    </source>
</evidence>
<keyword evidence="1" id="KW-0378">Hydrolase</keyword>
<reference evidence="2" key="2">
    <citation type="submission" date="2020-09" db="EMBL/GenBank/DDBJ databases">
        <authorList>
            <person name="Sun Q."/>
            <person name="Zhou Y."/>
        </authorList>
    </citation>
    <scope>NUCLEOTIDE SEQUENCE</scope>
    <source>
        <strain evidence="2">CGMCC 4.7368</strain>
    </source>
</reference>
<gene>
    <name evidence="2" type="ORF">GCM10012289_09800</name>
</gene>
<dbReference type="EMBL" id="BMNH01000002">
    <property type="protein sequence ID" value="GGO63246.1"/>
    <property type="molecule type" value="Genomic_DNA"/>
</dbReference>
<dbReference type="InterPro" id="IPR006179">
    <property type="entry name" value="5_nucleotidase/apyrase"/>
</dbReference>
<dbReference type="AlphaFoldDB" id="A0A917YQ46"/>
<dbReference type="PANTHER" id="PTHR11575">
    <property type="entry name" value="5'-NUCLEOTIDASE-RELATED"/>
    <property type="match status" value="1"/>
</dbReference>
<accession>A0A917YQ46</accession>
<dbReference type="GO" id="GO:0000166">
    <property type="term" value="F:nucleotide binding"/>
    <property type="evidence" value="ECO:0007669"/>
    <property type="project" value="UniProtKB-KW"/>
</dbReference>
<dbReference type="GO" id="GO:0008768">
    <property type="term" value="F:UDP-sugar diphosphatase activity"/>
    <property type="evidence" value="ECO:0007669"/>
    <property type="project" value="TreeGrafter"/>
</dbReference>
<comment type="similarity">
    <text evidence="1">Belongs to the 5'-nucleotidase family.</text>
</comment>
<name>A0A917YQ46_9ACTN</name>
<reference evidence="2" key="1">
    <citation type="journal article" date="2014" name="Int. J. Syst. Evol. Microbiol.">
        <title>Complete genome sequence of Corynebacterium casei LMG S-19264T (=DSM 44701T), isolated from a smear-ripened cheese.</title>
        <authorList>
            <consortium name="US DOE Joint Genome Institute (JGI-PGF)"/>
            <person name="Walter F."/>
            <person name="Albersmeier A."/>
            <person name="Kalinowski J."/>
            <person name="Ruckert C."/>
        </authorList>
    </citation>
    <scope>NUCLEOTIDE SEQUENCE</scope>
    <source>
        <strain evidence="2">CGMCC 4.7368</strain>
    </source>
</reference>
<dbReference type="PANTHER" id="PTHR11575:SF24">
    <property type="entry name" value="5'-NUCLEOTIDASE"/>
    <property type="match status" value="1"/>
</dbReference>
<dbReference type="SUPFAM" id="SSF56300">
    <property type="entry name" value="Metallo-dependent phosphatases"/>
    <property type="match status" value="1"/>
</dbReference>
<dbReference type="Gene3D" id="3.60.21.10">
    <property type="match status" value="1"/>
</dbReference>
<evidence type="ECO:0008006" key="4">
    <source>
        <dbReference type="Google" id="ProtNLM"/>
    </source>
</evidence>
<sequence length="398" mass="42965">MVTTDVHSSLENPAPMLAHLHHARTRYLVADCGDWFEGSGYYTLGGGVVERHLLGSLYDVIAPGNHGWRLHLTAALRPLTVCANVTDPAGNLLWRPLHEAVVAGRQVAVTAVIGEQAFAAIPAAERADARLLDPAEALRRLMGAHRADAWIVLSHSGYDHDLHLAEACPGVDVIFAGHCHSDRYEPTAAGSAWVVKGHELGMGYALARPTDHGWQASVHRFPHANQVPAALKPVMARIERMRGQLAEPVGSLTSAFRNRTLIRAELLTAVAADLRLVSDADAVVLNQTCLRTADLGSELTRGDLLTIEPFGNQLVTAAISLWFADNPAALVAMLTDRAGPIITDPAPLPPGLHRILTTSYLATNFLDPTKSHAGPRLAEVVQQVLTGDYPDQKGRRRR</sequence>
<keyword evidence="1" id="KW-0547">Nucleotide-binding</keyword>
<keyword evidence="3" id="KW-1185">Reference proteome</keyword>
<evidence type="ECO:0000313" key="2">
    <source>
        <dbReference type="EMBL" id="GGO63246.1"/>
    </source>
</evidence>
<organism evidence="2 3">
    <name type="scientific">Nonomuraea cavernae</name>
    <dbReference type="NCBI Taxonomy" id="2045107"/>
    <lineage>
        <taxon>Bacteria</taxon>
        <taxon>Bacillati</taxon>
        <taxon>Actinomycetota</taxon>
        <taxon>Actinomycetes</taxon>
        <taxon>Streptosporangiales</taxon>
        <taxon>Streptosporangiaceae</taxon>
        <taxon>Nonomuraea</taxon>
    </lineage>
</organism>
<dbReference type="GO" id="GO:0009166">
    <property type="term" value="P:nucleotide catabolic process"/>
    <property type="evidence" value="ECO:0007669"/>
    <property type="project" value="InterPro"/>
</dbReference>
<proteinExistence type="inferred from homology"/>
<dbReference type="InterPro" id="IPR029052">
    <property type="entry name" value="Metallo-depent_PP-like"/>
</dbReference>
<dbReference type="GO" id="GO:0030288">
    <property type="term" value="C:outer membrane-bounded periplasmic space"/>
    <property type="evidence" value="ECO:0007669"/>
    <property type="project" value="TreeGrafter"/>
</dbReference>